<dbReference type="RefSeq" id="WP_128785214.1">
    <property type="nucleotide sequence ID" value="NZ_RJLM01000008.1"/>
</dbReference>
<protein>
    <submittedName>
        <fullName evidence="2">Uncharacterized protein</fullName>
    </submittedName>
</protein>
<evidence type="ECO:0000313" key="3">
    <source>
        <dbReference type="Proteomes" id="UP000287563"/>
    </source>
</evidence>
<keyword evidence="1" id="KW-0175">Coiled coil</keyword>
<evidence type="ECO:0000256" key="1">
    <source>
        <dbReference type="SAM" id="Coils"/>
    </source>
</evidence>
<feature type="coiled-coil region" evidence="1">
    <location>
        <begin position="114"/>
        <end position="165"/>
    </location>
</feature>
<dbReference type="Proteomes" id="UP000287563">
    <property type="component" value="Unassembled WGS sequence"/>
</dbReference>
<gene>
    <name evidence="2" type="ORF">EDI28_17810</name>
</gene>
<keyword evidence="3" id="KW-1185">Reference proteome</keyword>
<evidence type="ECO:0000313" key="2">
    <source>
        <dbReference type="EMBL" id="RWX54090.1"/>
    </source>
</evidence>
<dbReference type="EMBL" id="RJLM01000008">
    <property type="protein sequence ID" value="RWX54090.1"/>
    <property type="molecule type" value="Genomic_DNA"/>
</dbReference>
<proteinExistence type="predicted"/>
<dbReference type="AlphaFoldDB" id="A0A444JLY5"/>
<dbReference type="OrthoDB" id="5773058at2"/>
<sequence>MKNWLDYTQDIGPIMRFSVVVNGFAFDGLEPGDYPSCDMLDDSQDFIYRAILAGELRHFKDGKAIVGGEIPAPCELILRRTDLREWLLHHYPDMKPKFLFCDSERAEVDAFTQLAALKEQLAERNKQLKIANDYWSDTYPLLEQLKKENEQLKQEVESISKLNSSQNGRVIRTKNNIIAALTKLLLEPSSLSSTPLCSSLREVIDAISNDYSDTNPYGLSERNLFKHLPESLKQLENETLT</sequence>
<reference evidence="2 3" key="1">
    <citation type="submission" date="2018-11" db="EMBL/GenBank/DDBJ databases">
        <title>Photobacterium sp. BEI247 sp. nov., a marine bacterium isolated from Yongle Blue Hole in the South China Sea.</title>
        <authorList>
            <person name="Wang X."/>
        </authorList>
    </citation>
    <scope>NUCLEOTIDE SEQUENCE [LARGE SCALE GENOMIC DNA]</scope>
    <source>
        <strain evidence="3">BEI247</strain>
    </source>
</reference>
<name>A0A444JLY5_9GAMM</name>
<comment type="caution">
    <text evidence="2">The sequence shown here is derived from an EMBL/GenBank/DDBJ whole genome shotgun (WGS) entry which is preliminary data.</text>
</comment>
<organism evidence="2 3">
    <name type="scientific">Photobacterium chitinilyticum</name>
    <dbReference type="NCBI Taxonomy" id="2485123"/>
    <lineage>
        <taxon>Bacteria</taxon>
        <taxon>Pseudomonadati</taxon>
        <taxon>Pseudomonadota</taxon>
        <taxon>Gammaproteobacteria</taxon>
        <taxon>Vibrionales</taxon>
        <taxon>Vibrionaceae</taxon>
        <taxon>Photobacterium</taxon>
    </lineage>
</organism>
<accession>A0A444JLY5</accession>